<gene>
    <name evidence="1" type="ordered locus">SPAB_03227</name>
</gene>
<sequence>MQDRRVCHIVLVIIVMCRVLRRVGRTVGGLNVVPSGIA</sequence>
<accession>A0A6C6Z481</accession>
<protein>
    <submittedName>
        <fullName evidence="1">Uncharacterized protein</fullName>
    </submittedName>
</protein>
<dbReference type="Proteomes" id="UP000008556">
    <property type="component" value="Chromosome"/>
</dbReference>
<dbReference type="EMBL" id="CP000886">
    <property type="protein sequence ID" value="ABX68588.1"/>
    <property type="molecule type" value="Genomic_DNA"/>
</dbReference>
<name>A0A6C6Z481_SALPB</name>
<dbReference type="AlphaFoldDB" id="A0A6C6Z481"/>
<dbReference type="KEGG" id="spq:SPAB_03227"/>
<proteinExistence type="predicted"/>
<evidence type="ECO:0000313" key="2">
    <source>
        <dbReference type="Proteomes" id="UP000008556"/>
    </source>
</evidence>
<reference evidence="1 2" key="1">
    <citation type="submission" date="2007-11" db="EMBL/GenBank/DDBJ databases">
        <authorList>
            <consortium name="The Salmonella enterica serovar Paratyphi B Genome Sequencing Project"/>
            <person name="McClelland M."/>
            <person name="Sanderson E.K."/>
            <person name="Porwollik S."/>
            <person name="Spieth J."/>
            <person name="Clifton W.S."/>
            <person name="Fulton R."/>
            <person name="Cordes M."/>
            <person name="Wollam A."/>
            <person name="Shah N."/>
            <person name="Pepin K."/>
            <person name="Bhonagiri V."/>
            <person name="Nash W."/>
            <person name="Johnson M."/>
            <person name="Thiruvilangam P."/>
            <person name="Wilson R."/>
        </authorList>
    </citation>
    <scope>NUCLEOTIDE SEQUENCE [LARGE SCALE GENOMIC DNA]</scope>
    <source>
        <strain evidence="2">ATCC BAA-1250 / SPB7</strain>
    </source>
</reference>
<organism evidence="1 2">
    <name type="scientific">Salmonella paratyphi B (strain ATCC BAA-1250 / SPB7)</name>
    <dbReference type="NCBI Taxonomy" id="1016998"/>
    <lineage>
        <taxon>Bacteria</taxon>
        <taxon>Pseudomonadati</taxon>
        <taxon>Pseudomonadota</taxon>
        <taxon>Gammaproteobacteria</taxon>
        <taxon>Enterobacterales</taxon>
        <taxon>Enterobacteriaceae</taxon>
        <taxon>Salmonella</taxon>
    </lineage>
</organism>
<evidence type="ECO:0000313" key="1">
    <source>
        <dbReference type="EMBL" id="ABX68588.1"/>
    </source>
</evidence>